<sequence>MVVHYLLLALFATAWADASPCADGACVDDMAAMQLHLAAGDAKACQDFFDNVDQCKGHADDKYCGCDLVSKQDTASDDSRCCLLGALNMCLAAAGKPGAASPTFGWMTVNFDIKTDKPTEGWWILGQGRLDGKHWKFASDELGTCKLFSSGSYVQYVPEDWSGNFYAAPPEFTENYKAWAGADQQTVKVELTVEADAKSFNWDLSAIPNNGAGECLESSYEGKKFCGVTFNSTADANCPSVGKPSNPKDWKCQDENNVCSGTCPGVGVPYRYGWWGTEACYDYDQCKKSNGGWCSYFNQRGYLVTAAKNITCKFNEQDCDCDWGKVRKPPKEDQFQCSYGTTDLDIGGAQQDCFTAPHDDRKDMGCSMENSEKLALSVDICLWGDKKCDGSLKDPVSLTNCEGKVYGTCPPPTDPQVCPTNGKCCTTGEKCPDFDPMDTSTIPTCSDLLDEVKDDKKLASILNSCRGQDYRIGQTTYACMTLRQNHPFPNNCEPDNFKADETAICGDEKPLSFDSEYHWTRYTCEKTAGKAWCKMDYEPLEKCEKLCPKDNPPCDNCYDENHATGCYDQSAPTPVCAAPMPSKACFLSGKTACDNK</sequence>
<organism evidence="2 3">
    <name type="scientific">Durusdinium trenchii</name>
    <dbReference type="NCBI Taxonomy" id="1381693"/>
    <lineage>
        <taxon>Eukaryota</taxon>
        <taxon>Sar</taxon>
        <taxon>Alveolata</taxon>
        <taxon>Dinophyceae</taxon>
        <taxon>Suessiales</taxon>
        <taxon>Symbiodiniaceae</taxon>
        <taxon>Durusdinium</taxon>
    </lineage>
</organism>
<evidence type="ECO:0000313" key="3">
    <source>
        <dbReference type="Proteomes" id="UP001642464"/>
    </source>
</evidence>
<reference evidence="2 3" key="1">
    <citation type="submission" date="2024-02" db="EMBL/GenBank/DDBJ databases">
        <authorList>
            <person name="Chen Y."/>
            <person name="Shah S."/>
            <person name="Dougan E. K."/>
            <person name="Thang M."/>
            <person name="Chan C."/>
        </authorList>
    </citation>
    <scope>NUCLEOTIDE SEQUENCE [LARGE SCALE GENOMIC DNA]</scope>
</reference>
<protein>
    <submittedName>
        <fullName evidence="2">Uncharacterized protein</fullName>
    </submittedName>
</protein>
<keyword evidence="1" id="KW-0732">Signal</keyword>
<keyword evidence="3" id="KW-1185">Reference proteome</keyword>
<feature type="chain" id="PRO_5045391389" evidence="1">
    <location>
        <begin position="19"/>
        <end position="596"/>
    </location>
</feature>
<gene>
    <name evidence="2" type="ORF">SCF082_LOCUS996</name>
</gene>
<dbReference type="EMBL" id="CAXAMM010000447">
    <property type="protein sequence ID" value="CAK8987491.1"/>
    <property type="molecule type" value="Genomic_DNA"/>
</dbReference>
<comment type="caution">
    <text evidence="2">The sequence shown here is derived from an EMBL/GenBank/DDBJ whole genome shotgun (WGS) entry which is preliminary data.</text>
</comment>
<dbReference type="Proteomes" id="UP001642464">
    <property type="component" value="Unassembled WGS sequence"/>
</dbReference>
<evidence type="ECO:0000313" key="2">
    <source>
        <dbReference type="EMBL" id="CAK8987491.1"/>
    </source>
</evidence>
<feature type="signal peptide" evidence="1">
    <location>
        <begin position="1"/>
        <end position="18"/>
    </location>
</feature>
<evidence type="ECO:0000256" key="1">
    <source>
        <dbReference type="SAM" id="SignalP"/>
    </source>
</evidence>
<proteinExistence type="predicted"/>
<name>A0ABP0HBA2_9DINO</name>
<accession>A0ABP0HBA2</accession>